<name>A0AAW2R8N9_9LAMI</name>
<dbReference type="Pfam" id="PF00225">
    <property type="entry name" value="Kinesin"/>
    <property type="match status" value="1"/>
</dbReference>
<sequence>MSKHTHPHFLQNENHFESSSNPSPLLPSRPPLNSIPDPSQHPLHHDFKEKPLSSKSYATRISEGISSAQKTPRLYARAKSTNSEPNSAQTTPSRTGPRVSTAAAAASHMRLPSQLGHAGGRGGNAPRVSRGISMAITEQLLADVPHFELDEDPLFWNDHNVQVLIRIRPLNNTELISQGYGRCLRQETAQTVVWLGHPETRFTFDHIACESISQEKLFRVAGLPMVENCMSGYNSCMFAYGQTGSGKTYTMMGEIDKMDGKLSDDCGITPRIFEYLFTRITKLREDLKKGVYVENLTEFSVRTVNDAQTFATGSCK</sequence>
<proteinExistence type="inferred from homology"/>
<dbReference type="EMBL" id="JACGWM010000004">
    <property type="protein sequence ID" value="KAL0376309.1"/>
    <property type="molecule type" value="Genomic_DNA"/>
</dbReference>
<gene>
    <name evidence="10" type="ORF">Scaly_0748500</name>
</gene>
<organism evidence="10">
    <name type="scientific">Sesamum calycinum</name>
    <dbReference type="NCBI Taxonomy" id="2727403"/>
    <lineage>
        <taxon>Eukaryota</taxon>
        <taxon>Viridiplantae</taxon>
        <taxon>Streptophyta</taxon>
        <taxon>Embryophyta</taxon>
        <taxon>Tracheophyta</taxon>
        <taxon>Spermatophyta</taxon>
        <taxon>Magnoliopsida</taxon>
        <taxon>eudicotyledons</taxon>
        <taxon>Gunneridae</taxon>
        <taxon>Pentapetalae</taxon>
        <taxon>asterids</taxon>
        <taxon>lamiids</taxon>
        <taxon>Lamiales</taxon>
        <taxon>Pedaliaceae</taxon>
        <taxon>Sesamum</taxon>
    </lineage>
</organism>
<dbReference type="GO" id="GO:0008017">
    <property type="term" value="F:microtubule binding"/>
    <property type="evidence" value="ECO:0007669"/>
    <property type="project" value="InterPro"/>
</dbReference>
<keyword evidence="5 7" id="KW-0505">Motor protein</keyword>
<evidence type="ECO:0000256" key="2">
    <source>
        <dbReference type="ARBA" id="ARBA00022741"/>
    </source>
</evidence>
<feature type="binding site" evidence="7">
    <location>
        <begin position="241"/>
        <end position="248"/>
    </location>
    <ligand>
        <name>ATP</name>
        <dbReference type="ChEBI" id="CHEBI:30616"/>
    </ligand>
</feature>
<dbReference type="InterPro" id="IPR044986">
    <property type="entry name" value="KIF15/KIN-12"/>
</dbReference>
<dbReference type="SUPFAM" id="SSF52540">
    <property type="entry name" value="P-loop containing nucleoside triphosphate hydrolases"/>
    <property type="match status" value="1"/>
</dbReference>
<evidence type="ECO:0000256" key="6">
    <source>
        <dbReference type="ARBA" id="ARBA00034488"/>
    </source>
</evidence>
<dbReference type="InterPro" id="IPR036961">
    <property type="entry name" value="Kinesin_motor_dom_sf"/>
</dbReference>
<evidence type="ECO:0000256" key="5">
    <source>
        <dbReference type="ARBA" id="ARBA00023175"/>
    </source>
</evidence>
<dbReference type="GO" id="GO:0003777">
    <property type="term" value="F:microtubule motor activity"/>
    <property type="evidence" value="ECO:0007669"/>
    <property type="project" value="InterPro"/>
</dbReference>
<evidence type="ECO:0000259" key="9">
    <source>
        <dbReference type="PROSITE" id="PS50067"/>
    </source>
</evidence>
<dbReference type="GO" id="GO:0007018">
    <property type="term" value="P:microtubule-based movement"/>
    <property type="evidence" value="ECO:0007669"/>
    <property type="project" value="InterPro"/>
</dbReference>
<evidence type="ECO:0000256" key="1">
    <source>
        <dbReference type="ARBA" id="ARBA00022701"/>
    </source>
</evidence>
<dbReference type="GO" id="GO:0005874">
    <property type="term" value="C:microtubule"/>
    <property type="evidence" value="ECO:0007669"/>
    <property type="project" value="UniProtKB-KW"/>
</dbReference>
<keyword evidence="4" id="KW-0175">Coiled coil</keyword>
<reference evidence="10" key="1">
    <citation type="submission" date="2020-06" db="EMBL/GenBank/DDBJ databases">
        <authorList>
            <person name="Li T."/>
            <person name="Hu X."/>
            <person name="Zhang T."/>
            <person name="Song X."/>
            <person name="Zhang H."/>
            <person name="Dai N."/>
            <person name="Sheng W."/>
            <person name="Hou X."/>
            <person name="Wei L."/>
        </authorList>
    </citation>
    <scope>NUCLEOTIDE SEQUENCE</scope>
    <source>
        <strain evidence="10">KEN8</strain>
        <tissue evidence="10">Leaf</tissue>
    </source>
</reference>
<reference evidence="10" key="2">
    <citation type="journal article" date="2024" name="Plant">
        <title>Genomic evolution and insights into agronomic trait innovations of Sesamum species.</title>
        <authorList>
            <person name="Miao H."/>
            <person name="Wang L."/>
            <person name="Qu L."/>
            <person name="Liu H."/>
            <person name="Sun Y."/>
            <person name="Le M."/>
            <person name="Wang Q."/>
            <person name="Wei S."/>
            <person name="Zheng Y."/>
            <person name="Lin W."/>
            <person name="Duan Y."/>
            <person name="Cao H."/>
            <person name="Xiong S."/>
            <person name="Wang X."/>
            <person name="Wei L."/>
            <person name="Li C."/>
            <person name="Ma Q."/>
            <person name="Ju M."/>
            <person name="Zhao R."/>
            <person name="Li G."/>
            <person name="Mu C."/>
            <person name="Tian Q."/>
            <person name="Mei H."/>
            <person name="Zhang T."/>
            <person name="Gao T."/>
            <person name="Zhang H."/>
        </authorList>
    </citation>
    <scope>NUCLEOTIDE SEQUENCE</scope>
    <source>
        <strain evidence="10">KEN8</strain>
    </source>
</reference>
<evidence type="ECO:0000256" key="8">
    <source>
        <dbReference type="SAM" id="MobiDB-lite"/>
    </source>
</evidence>
<comment type="similarity">
    <text evidence="6">Belongs to the TRAFAC class myosin-kinesin ATPase superfamily. Kinesin family. KIN-12 subfamily.</text>
</comment>
<dbReference type="PANTHER" id="PTHR37739:SF18">
    <property type="entry name" value="KINESIN-LIKE PROTEIN KIN-12C"/>
    <property type="match status" value="1"/>
</dbReference>
<evidence type="ECO:0000256" key="3">
    <source>
        <dbReference type="ARBA" id="ARBA00022840"/>
    </source>
</evidence>
<keyword evidence="3 7" id="KW-0067">ATP-binding</keyword>
<dbReference type="InterPro" id="IPR001752">
    <property type="entry name" value="Kinesin_motor_dom"/>
</dbReference>
<evidence type="ECO:0000256" key="4">
    <source>
        <dbReference type="ARBA" id="ARBA00023054"/>
    </source>
</evidence>
<comment type="caution">
    <text evidence="10">The sequence shown here is derived from an EMBL/GenBank/DDBJ whole genome shotgun (WGS) entry which is preliminary data.</text>
</comment>
<dbReference type="AlphaFoldDB" id="A0AAW2R8N9"/>
<accession>A0AAW2R8N9</accession>
<feature type="domain" description="Kinesin motor" evidence="9">
    <location>
        <begin position="160"/>
        <end position="316"/>
    </location>
</feature>
<evidence type="ECO:0000256" key="7">
    <source>
        <dbReference type="PROSITE-ProRule" id="PRU00283"/>
    </source>
</evidence>
<protein>
    <submittedName>
        <fullName evidence="10">Kinesin-like protein KIN-12C</fullName>
    </submittedName>
</protein>
<dbReference type="SMART" id="SM00129">
    <property type="entry name" value="KISc"/>
    <property type="match status" value="1"/>
</dbReference>
<dbReference type="PROSITE" id="PS50067">
    <property type="entry name" value="KINESIN_MOTOR_2"/>
    <property type="match status" value="1"/>
</dbReference>
<feature type="region of interest" description="Disordered" evidence="8">
    <location>
        <begin position="1"/>
        <end position="48"/>
    </location>
</feature>
<feature type="region of interest" description="Disordered" evidence="8">
    <location>
        <begin position="77"/>
        <end position="126"/>
    </location>
</feature>
<dbReference type="GO" id="GO:0005524">
    <property type="term" value="F:ATP binding"/>
    <property type="evidence" value="ECO:0007669"/>
    <property type="project" value="UniProtKB-UniRule"/>
</dbReference>
<feature type="compositionally biased region" description="Polar residues" evidence="8">
    <location>
        <begin position="79"/>
        <end position="94"/>
    </location>
</feature>
<dbReference type="PANTHER" id="PTHR37739">
    <property type="entry name" value="KINESIN-LIKE PROTEIN KIN-12D"/>
    <property type="match status" value="1"/>
</dbReference>
<evidence type="ECO:0000313" key="10">
    <source>
        <dbReference type="EMBL" id="KAL0376309.1"/>
    </source>
</evidence>
<dbReference type="InterPro" id="IPR027417">
    <property type="entry name" value="P-loop_NTPase"/>
</dbReference>
<keyword evidence="2 7" id="KW-0547">Nucleotide-binding</keyword>
<dbReference type="Gene3D" id="3.40.850.10">
    <property type="entry name" value="Kinesin motor domain"/>
    <property type="match status" value="1"/>
</dbReference>
<keyword evidence="1" id="KW-0493">Microtubule</keyword>